<protein>
    <submittedName>
        <fullName evidence="3">Uncharacterized protein</fullName>
    </submittedName>
</protein>
<keyword evidence="2" id="KW-1133">Transmembrane helix</keyword>
<gene>
    <name evidence="3" type="ORF">ARMGADRAFT_1064554</name>
</gene>
<keyword evidence="2" id="KW-0472">Membrane</keyword>
<dbReference type="InParanoid" id="A0A2H3DI12"/>
<evidence type="ECO:0000256" key="2">
    <source>
        <dbReference type="SAM" id="Phobius"/>
    </source>
</evidence>
<feature type="transmembrane region" description="Helical" evidence="2">
    <location>
        <begin position="78"/>
        <end position="96"/>
    </location>
</feature>
<feature type="transmembrane region" description="Helical" evidence="2">
    <location>
        <begin position="108"/>
        <end position="128"/>
    </location>
</feature>
<dbReference type="OMA" id="YIWATIY"/>
<feature type="transmembrane region" description="Helical" evidence="2">
    <location>
        <begin position="35"/>
        <end position="58"/>
    </location>
</feature>
<evidence type="ECO:0000256" key="1">
    <source>
        <dbReference type="SAM" id="MobiDB-lite"/>
    </source>
</evidence>
<feature type="transmembrane region" description="Helical" evidence="2">
    <location>
        <begin position="191"/>
        <end position="212"/>
    </location>
</feature>
<feature type="transmembrane region" description="Helical" evidence="2">
    <location>
        <begin position="6"/>
        <end position="23"/>
    </location>
</feature>
<organism evidence="3 4">
    <name type="scientific">Armillaria gallica</name>
    <name type="common">Bulbous honey fungus</name>
    <name type="synonym">Armillaria bulbosa</name>
    <dbReference type="NCBI Taxonomy" id="47427"/>
    <lineage>
        <taxon>Eukaryota</taxon>
        <taxon>Fungi</taxon>
        <taxon>Dikarya</taxon>
        <taxon>Basidiomycota</taxon>
        <taxon>Agaricomycotina</taxon>
        <taxon>Agaricomycetes</taxon>
        <taxon>Agaricomycetidae</taxon>
        <taxon>Agaricales</taxon>
        <taxon>Marasmiineae</taxon>
        <taxon>Physalacriaceae</taxon>
        <taxon>Armillaria</taxon>
    </lineage>
</organism>
<dbReference type="Proteomes" id="UP000217790">
    <property type="component" value="Unassembled WGS sequence"/>
</dbReference>
<reference evidence="4" key="1">
    <citation type="journal article" date="2017" name="Nat. Ecol. Evol.">
        <title>Genome expansion and lineage-specific genetic innovations in the forest pathogenic fungi Armillaria.</title>
        <authorList>
            <person name="Sipos G."/>
            <person name="Prasanna A.N."/>
            <person name="Walter M.C."/>
            <person name="O'Connor E."/>
            <person name="Balint B."/>
            <person name="Krizsan K."/>
            <person name="Kiss B."/>
            <person name="Hess J."/>
            <person name="Varga T."/>
            <person name="Slot J."/>
            <person name="Riley R."/>
            <person name="Boka B."/>
            <person name="Rigling D."/>
            <person name="Barry K."/>
            <person name="Lee J."/>
            <person name="Mihaltcheva S."/>
            <person name="LaButti K."/>
            <person name="Lipzen A."/>
            <person name="Waldron R."/>
            <person name="Moloney N.M."/>
            <person name="Sperisen C."/>
            <person name="Kredics L."/>
            <person name="Vagvoelgyi C."/>
            <person name="Patrignani A."/>
            <person name="Fitzpatrick D."/>
            <person name="Nagy I."/>
            <person name="Doyle S."/>
            <person name="Anderson J.B."/>
            <person name="Grigoriev I.V."/>
            <person name="Gueldener U."/>
            <person name="Muensterkoetter M."/>
            <person name="Nagy L.G."/>
        </authorList>
    </citation>
    <scope>NUCLEOTIDE SEQUENCE [LARGE SCALE GENOMIC DNA]</scope>
    <source>
        <strain evidence="4">Ar21-2</strain>
    </source>
</reference>
<keyword evidence="2" id="KW-0812">Transmembrane</keyword>
<accession>A0A2H3DI12</accession>
<feature type="compositionally biased region" description="Basic and acidic residues" evidence="1">
    <location>
        <begin position="300"/>
        <end position="313"/>
    </location>
</feature>
<dbReference type="AlphaFoldDB" id="A0A2H3DI12"/>
<evidence type="ECO:0000313" key="3">
    <source>
        <dbReference type="EMBL" id="PBK90508.1"/>
    </source>
</evidence>
<dbReference type="EMBL" id="KZ293665">
    <property type="protein sequence ID" value="PBK90508.1"/>
    <property type="molecule type" value="Genomic_DNA"/>
</dbReference>
<keyword evidence="4" id="KW-1185">Reference proteome</keyword>
<feature type="compositionally biased region" description="Polar residues" evidence="1">
    <location>
        <begin position="249"/>
        <end position="275"/>
    </location>
</feature>
<name>A0A2H3DI12_ARMGA</name>
<sequence length="348" mass="38283">MSEAQVLIAQLNHTLLGVFAHVFSKQRQPKNRHIMVSLIVFLYIWATIYVASDWVYAIYYSNDKGNESSGLVFKLRRASIVGFGINTVTADGITIWRCWIVWGRRWPFVIPPILLLLAQVVCGCFAFQKALHVTVIGPSTPMQTGWVMMFLSFSLGTTLWCTTLIIYRILTVKKDTDDNTGTRVYRRTIEVLVESASLHAVGLIGWMILINMNVVASLYAPSLYISMTAISPTLIVARVASGNARPNDDWQTSNGASSLQFGSPARSTGMTTGSELSADMDLEHSGSGMTDGCEPEGDVDTEKGADAPNNRRTEAICDHDNKVLVVGPKAPSGRDRFVVDYLPVQGLQ</sequence>
<feature type="transmembrane region" description="Helical" evidence="2">
    <location>
        <begin position="148"/>
        <end position="170"/>
    </location>
</feature>
<evidence type="ECO:0000313" key="4">
    <source>
        <dbReference type="Proteomes" id="UP000217790"/>
    </source>
</evidence>
<feature type="region of interest" description="Disordered" evidence="1">
    <location>
        <begin position="246"/>
        <end position="313"/>
    </location>
</feature>
<dbReference type="OrthoDB" id="3038148at2759"/>
<feature type="transmembrane region" description="Helical" evidence="2">
    <location>
        <begin position="218"/>
        <end position="237"/>
    </location>
</feature>
<proteinExistence type="predicted"/>